<dbReference type="Proteomes" id="UP001516023">
    <property type="component" value="Unassembled WGS sequence"/>
</dbReference>
<feature type="compositionally biased region" description="Polar residues" evidence="2">
    <location>
        <begin position="230"/>
        <end position="242"/>
    </location>
</feature>
<name>A0ABD3PKT5_9STRA</name>
<feature type="region of interest" description="Disordered" evidence="2">
    <location>
        <begin position="119"/>
        <end position="188"/>
    </location>
</feature>
<feature type="compositionally biased region" description="Low complexity" evidence="2">
    <location>
        <begin position="132"/>
        <end position="142"/>
    </location>
</feature>
<organism evidence="3 4">
    <name type="scientific">Cyclotella cryptica</name>
    <dbReference type="NCBI Taxonomy" id="29204"/>
    <lineage>
        <taxon>Eukaryota</taxon>
        <taxon>Sar</taxon>
        <taxon>Stramenopiles</taxon>
        <taxon>Ochrophyta</taxon>
        <taxon>Bacillariophyta</taxon>
        <taxon>Coscinodiscophyceae</taxon>
        <taxon>Thalassiosirophycidae</taxon>
        <taxon>Stephanodiscales</taxon>
        <taxon>Stephanodiscaceae</taxon>
        <taxon>Cyclotella</taxon>
    </lineage>
</organism>
<evidence type="ECO:0000256" key="1">
    <source>
        <dbReference type="SAM" id="Coils"/>
    </source>
</evidence>
<keyword evidence="1" id="KW-0175">Coiled coil</keyword>
<dbReference type="AlphaFoldDB" id="A0ABD3PKT5"/>
<proteinExistence type="predicted"/>
<protein>
    <submittedName>
        <fullName evidence="3">Uncharacterized protein</fullName>
    </submittedName>
</protein>
<reference evidence="3 4" key="1">
    <citation type="journal article" date="2020" name="G3 (Bethesda)">
        <title>Improved Reference Genome for Cyclotella cryptica CCMP332, a Model for Cell Wall Morphogenesis, Salinity Adaptation, and Lipid Production in Diatoms (Bacillariophyta).</title>
        <authorList>
            <person name="Roberts W.R."/>
            <person name="Downey K.M."/>
            <person name="Ruck E.C."/>
            <person name="Traller J.C."/>
            <person name="Alverson A.J."/>
        </authorList>
    </citation>
    <scope>NUCLEOTIDE SEQUENCE [LARGE SCALE GENOMIC DNA]</scope>
    <source>
        <strain evidence="3 4">CCMP332</strain>
    </source>
</reference>
<feature type="region of interest" description="Disordered" evidence="2">
    <location>
        <begin position="230"/>
        <end position="257"/>
    </location>
</feature>
<sequence length="483" mass="54112">MDFTGITVPPSGGELRLKESYDACGTCASAAETSPLNKCPARFTNRKTMGLEESLSTLGRRTEALIRNMRLDNVVLQSHNEHMKLVLRRLEDELKSLENMMVEPSATDVSEEKEIREFTGEFFPQNPVNRLSSTSSDTTHSSVDWAEPSSKQPCSKAISRPKKESFQYHSSLTNKSSVARTDSSPDELDSLAYPSKIAETRSNKNLLPLRRIFRWGNLAAENDQQILTSSVGSTASESNSVGSVPHGTGKDNRRASKMKQSKLHAGSISSLQHNVNSSGFLQWFGDADGPRRRHTVQETANNNLLSRMFQKSSVNLKDPHVNIALKINEKKKEKSCDSPTSSDRCQLKADPKLSKSEMTAELHLKLCGCDLAKSSLHELHTLQAQSLLDLQRDHALAQIDSDIESHRIDQELQELRIKYACCQKENKRKLRLLKEAKSKIKKASDREEVLIEEVECVRTELFAMNQELSKKGLLSNNKMVEET</sequence>
<feature type="coiled-coil region" evidence="1">
    <location>
        <begin position="426"/>
        <end position="453"/>
    </location>
</feature>
<accession>A0ABD3PKT5</accession>
<evidence type="ECO:0000256" key="2">
    <source>
        <dbReference type="SAM" id="MobiDB-lite"/>
    </source>
</evidence>
<gene>
    <name evidence="3" type="ORF">HJC23_002872</name>
</gene>
<evidence type="ECO:0000313" key="3">
    <source>
        <dbReference type="EMBL" id="KAL3788298.1"/>
    </source>
</evidence>
<keyword evidence="4" id="KW-1185">Reference proteome</keyword>
<comment type="caution">
    <text evidence="3">The sequence shown here is derived from an EMBL/GenBank/DDBJ whole genome shotgun (WGS) entry which is preliminary data.</text>
</comment>
<dbReference type="EMBL" id="JABMIG020000158">
    <property type="protein sequence ID" value="KAL3788298.1"/>
    <property type="molecule type" value="Genomic_DNA"/>
</dbReference>
<evidence type="ECO:0000313" key="4">
    <source>
        <dbReference type="Proteomes" id="UP001516023"/>
    </source>
</evidence>
<feature type="compositionally biased region" description="Polar residues" evidence="2">
    <location>
        <begin position="167"/>
        <end position="182"/>
    </location>
</feature>